<evidence type="ECO:0000313" key="3">
    <source>
        <dbReference type="Proteomes" id="UP000006622"/>
    </source>
</evidence>
<dbReference type="RefSeq" id="WP_013898746.1">
    <property type="nucleotide sequence ID" value="NC_015676.1"/>
</dbReference>
<dbReference type="AlphaFoldDB" id="F7XNV2"/>
<name>F7XNV2_METZD</name>
<proteinExistence type="predicted"/>
<evidence type="ECO:0000313" key="2">
    <source>
        <dbReference type="EMBL" id="AEH61309.1"/>
    </source>
</evidence>
<keyword evidence="1" id="KW-0472">Membrane</keyword>
<feature type="transmembrane region" description="Helical" evidence="1">
    <location>
        <begin position="20"/>
        <end position="44"/>
    </location>
</feature>
<dbReference type="GeneID" id="10823107"/>
<organism evidence="2 3">
    <name type="scientific">Methanosalsum zhilinae (strain DSM 4017 / NBRC 107636 / OCM 62 / WeN5)</name>
    <name type="common">Methanohalophilus zhilinae</name>
    <dbReference type="NCBI Taxonomy" id="679901"/>
    <lineage>
        <taxon>Archaea</taxon>
        <taxon>Methanobacteriati</taxon>
        <taxon>Methanobacteriota</taxon>
        <taxon>Stenosarchaea group</taxon>
        <taxon>Methanomicrobia</taxon>
        <taxon>Methanosarcinales</taxon>
        <taxon>Methanosarcinaceae</taxon>
        <taxon>Methanosalsum</taxon>
    </lineage>
</organism>
<sequence>MNNMEDKSFIRSEKAVSEVLGFITVLGIMLVAVSIIAVSGFPLIDDMKSTAHKENIRQSFMVLDSSFDKVVFGKAPSQSVEMKLYDGIISIRGNSYINISSQVWNESNSSHEFQHFERQMRKADLEFMDLSIGYENTGVWEKYEDGNSLMVSAPSFIITEGSMMIPVAFISGSESLSGQGHVRVISEKGNPSVHMHQNVSEVKITIMSDYYKAWGRYLEDYLGMEVEEIDDLNKTVCASLSGMKEMDVYIMYSPSKLSLEQ</sequence>
<evidence type="ECO:0008006" key="4">
    <source>
        <dbReference type="Google" id="ProtNLM"/>
    </source>
</evidence>
<dbReference type="STRING" id="679901.Mzhil_1470"/>
<keyword evidence="1" id="KW-1133">Transmembrane helix</keyword>
<accession>F7XNV2</accession>
<dbReference type="KEGG" id="mzh:Mzhil_1470"/>
<reference evidence="2" key="1">
    <citation type="submission" date="2010-07" db="EMBL/GenBank/DDBJ databases">
        <title>The complete genome of Methanosalsum zhilinae DSM 4017.</title>
        <authorList>
            <consortium name="US DOE Joint Genome Institute (JGI-PGF)"/>
            <person name="Lucas S."/>
            <person name="Copeland A."/>
            <person name="Lapidus A."/>
            <person name="Glavina del Rio T."/>
            <person name="Dalin E."/>
            <person name="Tice H."/>
            <person name="Bruce D."/>
            <person name="Goodwin L."/>
            <person name="Pitluck S."/>
            <person name="Kyrpides N."/>
            <person name="Mavromatis K."/>
            <person name="Ovchinnikova G."/>
            <person name="Daligault H."/>
            <person name="Detter J.C."/>
            <person name="Han C."/>
            <person name="Tapia R."/>
            <person name="Larimer F."/>
            <person name="Land M."/>
            <person name="Hauser L."/>
            <person name="Markowitz V."/>
            <person name="Cheng J.-F."/>
            <person name="Hugenholtz P."/>
            <person name="Woyke T."/>
            <person name="Wu D."/>
            <person name="Spring S."/>
            <person name="Schueler E."/>
            <person name="Brambilla E."/>
            <person name="Klenk H.-P."/>
            <person name="Eisen J.A."/>
        </authorList>
    </citation>
    <scope>NUCLEOTIDE SEQUENCE</scope>
    <source>
        <strain evidence="2">DSM 4017</strain>
    </source>
</reference>
<dbReference type="EMBL" id="CP002101">
    <property type="protein sequence ID" value="AEH61309.1"/>
    <property type="molecule type" value="Genomic_DNA"/>
</dbReference>
<dbReference type="Proteomes" id="UP000006622">
    <property type="component" value="Chromosome"/>
</dbReference>
<evidence type="ECO:0000256" key="1">
    <source>
        <dbReference type="SAM" id="Phobius"/>
    </source>
</evidence>
<dbReference type="Pfam" id="PF23960">
    <property type="entry name" value="DUF7289"/>
    <property type="match status" value="1"/>
</dbReference>
<keyword evidence="3" id="KW-1185">Reference proteome</keyword>
<keyword evidence="1" id="KW-0812">Transmembrane</keyword>
<dbReference type="InterPro" id="IPR055713">
    <property type="entry name" value="DUF7289"/>
</dbReference>
<protein>
    <recommendedName>
        <fullName evidence="4">Archaeal Type IV pilin N-terminal domain-containing protein</fullName>
    </recommendedName>
</protein>
<gene>
    <name evidence="2" type="ordered locus">Mzhil_1470</name>
</gene>
<dbReference type="OrthoDB" id="118051at2157"/>
<dbReference type="HOGENOM" id="CLU_084673_1_0_2"/>